<reference evidence="16 17" key="2">
    <citation type="submission" date="2013-04" db="EMBL/GenBank/DDBJ databases">
        <title>Comparative genomics of 12 strains of Erwinia amylovora identifies a pan-genome with a large conserved core and provides insights into host specificity.</title>
        <authorList>
            <person name="Mann R.A."/>
            <person name="Smits T.H.M."/>
            <person name="Buehlmann A."/>
            <person name="Blom J."/>
            <person name="Goesmann A."/>
            <person name="Frey J.E."/>
            <person name="Plummer K.M."/>
            <person name="Beer S.V."/>
            <person name="Luck J."/>
            <person name="Duffy B."/>
            <person name="Rodoni B."/>
        </authorList>
    </citation>
    <scope>NUCLEOTIDE SEQUENCE [LARGE SCALE GENOMIC DNA]</scope>
    <source>
        <strain evidence="17">CFBP 1232</strain>
    </source>
</reference>
<organism evidence="16 17">
    <name type="scientific">Erwinia amylovora NBRC 12687 = CFBP 1232</name>
    <dbReference type="NCBI Taxonomy" id="1219359"/>
    <lineage>
        <taxon>Bacteria</taxon>
        <taxon>Pseudomonadati</taxon>
        <taxon>Pseudomonadota</taxon>
        <taxon>Gammaproteobacteria</taxon>
        <taxon>Enterobacterales</taxon>
        <taxon>Erwiniaceae</taxon>
        <taxon>Erwinia</taxon>
    </lineage>
</organism>
<protein>
    <recommendedName>
        <fullName evidence="10">Arabinose 5-phosphate isomerase</fullName>
        <shortName evidence="10">API</shortName>
        <ecNumber evidence="10">5.3.1.13</ecNumber>
    </recommendedName>
</protein>
<dbReference type="InterPro" id="IPR001347">
    <property type="entry name" value="SIS_dom"/>
</dbReference>
<evidence type="ECO:0000256" key="13">
    <source>
        <dbReference type="PROSITE-ProRule" id="PRU00703"/>
    </source>
</evidence>
<feature type="site" description="Catalytically relevant" evidence="12">
    <location>
        <position position="104"/>
    </location>
</feature>
<dbReference type="Pfam" id="PF00571">
    <property type="entry name" value="CBS"/>
    <property type="match status" value="2"/>
</dbReference>
<dbReference type="CDD" id="cd04604">
    <property type="entry name" value="CBS_pair_SIS_assoc"/>
    <property type="match status" value="1"/>
</dbReference>
<reference evidence="16 17" key="1">
    <citation type="submission" date="2012-11" db="EMBL/GenBank/DDBJ databases">
        <authorList>
            <person name="Linke B."/>
        </authorList>
    </citation>
    <scope>NUCLEOTIDE SEQUENCE [LARGE SCALE GENOMIC DNA]</scope>
    <source>
        <strain evidence="17">CFBP 1232</strain>
    </source>
</reference>
<proteinExistence type="inferred from homology"/>
<keyword evidence="7" id="KW-0067">ATP-binding</keyword>
<dbReference type="InterPro" id="IPR004800">
    <property type="entry name" value="KdsD/KpsF-type"/>
</dbReference>
<dbReference type="GeneID" id="97607212"/>
<evidence type="ECO:0000256" key="8">
    <source>
        <dbReference type="ARBA" id="ARBA00023122"/>
    </source>
</evidence>
<evidence type="ECO:0000256" key="1">
    <source>
        <dbReference type="ARBA" id="ARBA00008165"/>
    </source>
</evidence>
<comment type="similarity">
    <text evidence="1 10">Belongs to the SIS family. GutQ/KpsF subfamily.</text>
</comment>
<dbReference type="GO" id="GO:1901135">
    <property type="term" value="P:carbohydrate derivative metabolic process"/>
    <property type="evidence" value="ECO:0007669"/>
    <property type="project" value="InterPro"/>
</dbReference>
<dbReference type="Pfam" id="PF01380">
    <property type="entry name" value="SIS"/>
    <property type="match status" value="1"/>
</dbReference>
<feature type="binding site" evidence="11">
    <location>
        <position position="75"/>
    </location>
    <ligand>
        <name>Zn(2+)</name>
        <dbReference type="ChEBI" id="CHEBI:29105"/>
    </ligand>
</feature>
<keyword evidence="5" id="KW-0547">Nucleotide-binding</keyword>
<dbReference type="InterPro" id="IPR035474">
    <property type="entry name" value="SIS_Kpsf"/>
</dbReference>
<dbReference type="InterPro" id="IPR046342">
    <property type="entry name" value="CBS_dom_sf"/>
</dbReference>
<evidence type="ECO:0000256" key="3">
    <source>
        <dbReference type="ARBA" id="ARBA00022723"/>
    </source>
</evidence>
<evidence type="ECO:0000256" key="12">
    <source>
        <dbReference type="PIRSR" id="PIRSR004692-3"/>
    </source>
</evidence>
<evidence type="ECO:0000313" key="16">
    <source>
        <dbReference type="EMBL" id="CCO95089.1"/>
    </source>
</evidence>
<sequence length="321" mass="33941">MREKLLQAARETIATELSGAMNLAARLDDHFVQACEMMRACRGKAIVSGIGKSGHIGKKIAATLASTGTPAFYVHPAEALHGDLGMIAAGDVVILISYSGFAAEFIRMVPMLKRLPVGIIAFTGKPTSPLAMAADQVINIHTDREACPLGLAPTSSAVNTLIMGDALAIALMRSRNFSEHDYARTHPGGSLGTRLLCCVGDIMRKGEKLPRITRDVTVGDALAELTRTGLGLVAVTDDAGVLIGVFTDGDLRRWLHKGENIQAGISRVMTVGSKTLNAGQLATEALAMFHEQKISAAPVVDEQGRVTGAINLHDIHDAGIF</sequence>
<dbReference type="SUPFAM" id="SSF53697">
    <property type="entry name" value="SIS domain"/>
    <property type="match status" value="1"/>
</dbReference>
<evidence type="ECO:0000256" key="9">
    <source>
        <dbReference type="ARBA" id="ARBA00023235"/>
    </source>
</evidence>
<dbReference type="GO" id="GO:0019146">
    <property type="term" value="F:arabinose-5-phosphate isomerase activity"/>
    <property type="evidence" value="ECO:0007669"/>
    <property type="project" value="UniProtKB-EC"/>
</dbReference>
<dbReference type="Proteomes" id="UP000013111">
    <property type="component" value="Unassembled WGS sequence"/>
</dbReference>
<evidence type="ECO:0000259" key="14">
    <source>
        <dbReference type="PROSITE" id="PS51371"/>
    </source>
</evidence>
<dbReference type="CDD" id="cd05014">
    <property type="entry name" value="SIS_Kpsf"/>
    <property type="match status" value="1"/>
</dbReference>
<keyword evidence="9 10" id="KW-0413">Isomerase</keyword>
<dbReference type="SMART" id="SM00116">
    <property type="entry name" value="CBS"/>
    <property type="match status" value="2"/>
</dbReference>
<evidence type="ECO:0000313" key="17">
    <source>
        <dbReference type="Proteomes" id="UP000013111"/>
    </source>
</evidence>
<dbReference type="Gene3D" id="3.40.50.10490">
    <property type="entry name" value="Glucose-6-phosphate isomerase like protein, domain 1"/>
    <property type="match status" value="1"/>
</dbReference>
<dbReference type="Gene3D" id="3.10.580.10">
    <property type="entry name" value="CBS-domain"/>
    <property type="match status" value="1"/>
</dbReference>
<keyword evidence="8 13" id="KW-0129">CBS domain</keyword>
<dbReference type="PANTHER" id="PTHR42745">
    <property type="match status" value="1"/>
</dbReference>
<dbReference type="FunFam" id="3.40.50.10490:FF:000011">
    <property type="entry name" value="Arabinose 5-phosphate isomerase"/>
    <property type="match status" value="1"/>
</dbReference>
<evidence type="ECO:0000256" key="11">
    <source>
        <dbReference type="PIRSR" id="PIRSR004692-2"/>
    </source>
</evidence>
<gene>
    <name evidence="16" type="primary">srlQ</name>
    <name evidence="16" type="ORF">BN437_3183</name>
</gene>
<comment type="catalytic activity">
    <reaction evidence="10">
        <text>D-arabinose 5-phosphate = D-ribulose 5-phosphate</text>
        <dbReference type="Rhea" id="RHEA:23104"/>
        <dbReference type="ChEBI" id="CHEBI:57693"/>
        <dbReference type="ChEBI" id="CHEBI:58121"/>
        <dbReference type="EC" id="5.3.1.13"/>
    </reaction>
</comment>
<evidence type="ECO:0000259" key="15">
    <source>
        <dbReference type="PROSITE" id="PS51464"/>
    </source>
</evidence>
<name>A0A831A7F8_ERWAM</name>
<evidence type="ECO:0000256" key="6">
    <source>
        <dbReference type="ARBA" id="ARBA00022833"/>
    </source>
</evidence>
<dbReference type="AlphaFoldDB" id="A0A831A7F8"/>
<keyword evidence="3 11" id="KW-0479">Metal-binding</keyword>
<feature type="domain" description="SIS" evidence="15">
    <location>
        <begin position="34"/>
        <end position="177"/>
    </location>
</feature>
<comment type="subunit">
    <text evidence="2">Homotetramer.</text>
</comment>
<feature type="domain" description="CBS" evidence="14">
    <location>
        <begin position="203"/>
        <end position="261"/>
    </location>
</feature>
<feature type="site" description="Catalytically relevant" evidence="12">
    <location>
        <position position="145"/>
    </location>
</feature>
<evidence type="ECO:0000256" key="4">
    <source>
        <dbReference type="ARBA" id="ARBA00022737"/>
    </source>
</evidence>
<keyword evidence="6 11" id="KW-0862">Zinc</keyword>
<dbReference type="GO" id="GO:0005975">
    <property type="term" value="P:carbohydrate metabolic process"/>
    <property type="evidence" value="ECO:0007669"/>
    <property type="project" value="InterPro"/>
</dbReference>
<feature type="site" description="Catalytically relevant" evidence="12">
    <location>
        <position position="52"/>
    </location>
</feature>
<evidence type="ECO:0000256" key="5">
    <source>
        <dbReference type="ARBA" id="ARBA00022741"/>
    </source>
</evidence>
<evidence type="ECO:0000256" key="2">
    <source>
        <dbReference type="ARBA" id="ARBA00011881"/>
    </source>
</evidence>
<dbReference type="GO" id="GO:0005524">
    <property type="term" value="F:ATP binding"/>
    <property type="evidence" value="ECO:0007669"/>
    <property type="project" value="UniProtKB-KW"/>
</dbReference>
<dbReference type="InterPro" id="IPR046348">
    <property type="entry name" value="SIS_dom_sf"/>
</dbReference>
<evidence type="ECO:0000256" key="10">
    <source>
        <dbReference type="PIRNR" id="PIRNR004692"/>
    </source>
</evidence>
<dbReference type="RefSeq" id="WP_004159985.1">
    <property type="nucleotide sequence ID" value="NZ_BAYW01000023.1"/>
</dbReference>
<keyword evidence="4" id="KW-0677">Repeat</keyword>
<dbReference type="InterPro" id="IPR000644">
    <property type="entry name" value="CBS_dom"/>
</dbReference>
<dbReference type="PIRSF" id="PIRSF004692">
    <property type="entry name" value="KdsD_KpsF"/>
    <property type="match status" value="1"/>
</dbReference>
<feature type="domain" description="CBS" evidence="14">
    <location>
        <begin position="269"/>
        <end position="321"/>
    </location>
</feature>
<evidence type="ECO:0000256" key="7">
    <source>
        <dbReference type="ARBA" id="ARBA00022840"/>
    </source>
</evidence>
<feature type="site" description="Catalytically relevant" evidence="12">
    <location>
        <position position="186"/>
    </location>
</feature>
<dbReference type="PROSITE" id="PS51371">
    <property type="entry name" value="CBS"/>
    <property type="match status" value="2"/>
</dbReference>
<dbReference type="PROSITE" id="PS51464">
    <property type="entry name" value="SIS"/>
    <property type="match status" value="1"/>
</dbReference>
<dbReference type="NCBIfam" id="TIGR00393">
    <property type="entry name" value="kpsF"/>
    <property type="match status" value="1"/>
</dbReference>
<dbReference type="PANTHER" id="PTHR42745:SF2">
    <property type="entry name" value="ARABINOSE 5-PHOSPHATE ISOMERASE GUTQ"/>
    <property type="match status" value="1"/>
</dbReference>
<dbReference type="EMBL" id="CAPB01000038">
    <property type="protein sequence ID" value="CCO95089.1"/>
    <property type="molecule type" value="Genomic_DNA"/>
</dbReference>
<dbReference type="InterPro" id="IPR050986">
    <property type="entry name" value="GutQ/KpsF_isomerases"/>
</dbReference>
<comment type="caution">
    <text evidence="16">The sequence shown here is derived from an EMBL/GenBank/DDBJ whole genome shotgun (WGS) entry which is preliminary data.</text>
</comment>
<dbReference type="GO" id="GO:0046872">
    <property type="term" value="F:metal ion binding"/>
    <property type="evidence" value="ECO:0007669"/>
    <property type="project" value="UniProtKB-KW"/>
</dbReference>
<dbReference type="EC" id="5.3.1.13" evidence="10"/>
<accession>A0A831A7F8</accession>